<evidence type="ECO:0000259" key="1">
    <source>
        <dbReference type="Pfam" id="PF17906"/>
    </source>
</evidence>
<gene>
    <name evidence="2" type="ORF">KIN20_016367</name>
</gene>
<evidence type="ECO:0000313" key="3">
    <source>
        <dbReference type="Proteomes" id="UP001196413"/>
    </source>
</evidence>
<comment type="caution">
    <text evidence="2">The sequence shown here is derived from an EMBL/GenBank/DDBJ whole genome shotgun (WGS) entry which is preliminary data.</text>
</comment>
<name>A0AAD5QT56_PARTN</name>
<reference evidence="2" key="1">
    <citation type="submission" date="2021-06" db="EMBL/GenBank/DDBJ databases">
        <title>Parelaphostrongylus tenuis whole genome reference sequence.</title>
        <authorList>
            <person name="Garwood T.J."/>
            <person name="Larsen P.A."/>
            <person name="Fountain-Jones N.M."/>
            <person name="Garbe J.R."/>
            <person name="Macchietto M.G."/>
            <person name="Kania S.A."/>
            <person name="Gerhold R.W."/>
            <person name="Richards J.E."/>
            <person name="Wolf T.M."/>
        </authorList>
    </citation>
    <scope>NUCLEOTIDE SEQUENCE</scope>
    <source>
        <strain evidence="2">MNPRO001-30</strain>
        <tissue evidence="2">Meninges</tissue>
    </source>
</reference>
<keyword evidence="3" id="KW-1185">Reference proteome</keyword>
<dbReference type="AlphaFoldDB" id="A0AAD5QT56"/>
<proteinExistence type="predicted"/>
<dbReference type="EMBL" id="JAHQIW010003291">
    <property type="protein sequence ID" value="KAJ1358061.1"/>
    <property type="molecule type" value="Genomic_DNA"/>
</dbReference>
<dbReference type="Proteomes" id="UP001196413">
    <property type="component" value="Unassembled WGS sequence"/>
</dbReference>
<accession>A0AAD5QT56</accession>
<dbReference type="InterPro" id="IPR041426">
    <property type="entry name" value="Mos1_HTH"/>
</dbReference>
<sequence>MLREQKRLLMLYDYKFGSNAADAARRINKAWGDRTVEESTVRERFREFKSEMKR</sequence>
<dbReference type="Pfam" id="PF17906">
    <property type="entry name" value="HTH_48"/>
    <property type="match status" value="1"/>
</dbReference>
<organism evidence="2 3">
    <name type="scientific">Parelaphostrongylus tenuis</name>
    <name type="common">Meningeal worm</name>
    <dbReference type="NCBI Taxonomy" id="148309"/>
    <lineage>
        <taxon>Eukaryota</taxon>
        <taxon>Metazoa</taxon>
        <taxon>Ecdysozoa</taxon>
        <taxon>Nematoda</taxon>
        <taxon>Chromadorea</taxon>
        <taxon>Rhabditida</taxon>
        <taxon>Rhabditina</taxon>
        <taxon>Rhabditomorpha</taxon>
        <taxon>Strongyloidea</taxon>
        <taxon>Metastrongylidae</taxon>
        <taxon>Parelaphostrongylus</taxon>
    </lineage>
</organism>
<feature type="domain" description="Mos1 transposase HTH" evidence="1">
    <location>
        <begin position="7"/>
        <end position="51"/>
    </location>
</feature>
<evidence type="ECO:0000313" key="2">
    <source>
        <dbReference type="EMBL" id="KAJ1358061.1"/>
    </source>
</evidence>
<protein>
    <recommendedName>
        <fullName evidence="1">Mos1 transposase HTH domain-containing protein</fullName>
    </recommendedName>
</protein>
<dbReference type="Gene3D" id="1.10.10.1450">
    <property type="match status" value="1"/>
</dbReference>